<dbReference type="Pfam" id="PF00043">
    <property type="entry name" value="GST_C"/>
    <property type="match status" value="1"/>
</dbReference>
<keyword evidence="3" id="KW-0670">Pyruvate</keyword>
<evidence type="ECO:0000259" key="2">
    <source>
        <dbReference type="PROSITE" id="PS50405"/>
    </source>
</evidence>
<dbReference type="SFLD" id="SFLDS00019">
    <property type="entry name" value="Glutathione_Transferase_(cytos"/>
    <property type="match status" value="1"/>
</dbReference>
<dbReference type="InterPro" id="IPR036249">
    <property type="entry name" value="Thioredoxin-like_sf"/>
</dbReference>
<dbReference type="PROSITE" id="PS50404">
    <property type="entry name" value="GST_NTER"/>
    <property type="match status" value="1"/>
</dbReference>
<dbReference type="RefSeq" id="WP_056563896.1">
    <property type="nucleotide sequence ID" value="NZ_CADIJM010000007.1"/>
</dbReference>
<dbReference type="PANTHER" id="PTHR44051">
    <property type="entry name" value="GLUTATHIONE S-TRANSFERASE-RELATED"/>
    <property type="match status" value="1"/>
</dbReference>
<evidence type="ECO:0000313" key="4">
    <source>
        <dbReference type="Proteomes" id="UP000494214"/>
    </source>
</evidence>
<dbReference type="InterPro" id="IPR040079">
    <property type="entry name" value="Glutathione_S-Trfase"/>
</dbReference>
<name>A0A6S7ABD7_9BURK</name>
<dbReference type="EMBL" id="CADIJM010000007">
    <property type="protein sequence ID" value="CAB3717754.1"/>
    <property type="molecule type" value="Genomic_DNA"/>
</dbReference>
<feature type="domain" description="GST N-terminal" evidence="1">
    <location>
        <begin position="12"/>
        <end position="94"/>
    </location>
</feature>
<gene>
    <name evidence="3" type="primary">nagL_2</name>
    <name evidence="3" type="ORF">LMG26690_03651</name>
</gene>
<dbReference type="Pfam" id="PF13409">
    <property type="entry name" value="GST_N_2"/>
    <property type="match status" value="1"/>
</dbReference>
<accession>A0A6S7ABD7</accession>
<dbReference type="AlphaFoldDB" id="A0A6S7ABD7"/>
<dbReference type="SUPFAM" id="SSF52833">
    <property type="entry name" value="Thioredoxin-like"/>
    <property type="match status" value="1"/>
</dbReference>
<keyword evidence="4" id="KW-1185">Reference proteome</keyword>
<protein>
    <submittedName>
        <fullName evidence="3">Maleylpyruvate isomerase</fullName>
        <ecNumber evidence="3">5.2.1.4</ecNumber>
    </submittedName>
</protein>
<dbReference type="PROSITE" id="PS50405">
    <property type="entry name" value="GST_CTER"/>
    <property type="match status" value="1"/>
</dbReference>
<keyword evidence="3" id="KW-0413">Isomerase</keyword>
<dbReference type="InterPro" id="IPR036282">
    <property type="entry name" value="Glutathione-S-Trfase_C_sf"/>
</dbReference>
<dbReference type="SUPFAM" id="SSF47616">
    <property type="entry name" value="GST C-terminal domain-like"/>
    <property type="match status" value="1"/>
</dbReference>
<organism evidence="3 4">
    <name type="scientific">Achromobacter animicus</name>
    <dbReference type="NCBI Taxonomy" id="1389935"/>
    <lineage>
        <taxon>Bacteria</taxon>
        <taxon>Pseudomonadati</taxon>
        <taxon>Pseudomonadota</taxon>
        <taxon>Betaproteobacteria</taxon>
        <taxon>Burkholderiales</taxon>
        <taxon>Alcaligenaceae</taxon>
        <taxon>Achromobacter</taxon>
    </lineage>
</organism>
<dbReference type="InterPro" id="IPR010987">
    <property type="entry name" value="Glutathione-S-Trfase_C-like"/>
</dbReference>
<dbReference type="GO" id="GO:0050077">
    <property type="term" value="F:maleylpyruvate isomerase activity"/>
    <property type="evidence" value="ECO:0007669"/>
    <property type="project" value="UniProtKB-EC"/>
</dbReference>
<proteinExistence type="predicted"/>
<evidence type="ECO:0000259" key="1">
    <source>
        <dbReference type="PROSITE" id="PS50404"/>
    </source>
</evidence>
<dbReference type="EC" id="5.2.1.4" evidence="3"/>
<evidence type="ECO:0000313" key="3">
    <source>
        <dbReference type="EMBL" id="CAB3717754.1"/>
    </source>
</evidence>
<feature type="domain" description="GST C-terminal" evidence="2">
    <location>
        <begin position="96"/>
        <end position="214"/>
    </location>
</feature>
<sequence>MNIRVTHPLAGKPLELADTLRSGNAWKIRLACGLMGLPVKRQTFDIVQGDLETDAFARINPWRQVPALLTPEGQWLAESQAILWYLGMGTPWLPEDRLAQAQVSSWLSFEQTQHMHAFAQPRLLIHLRQTAKADDPAMVAWRAAGMKAAALMDAHLAGRDYLVGTAPTIADIALYPYTSMAGEGGYDLSGFAHITAWLARMRSLPGFTPLIETA</sequence>
<dbReference type="InterPro" id="IPR004046">
    <property type="entry name" value="GST_C"/>
</dbReference>
<dbReference type="InterPro" id="IPR004045">
    <property type="entry name" value="Glutathione_S-Trfase_N"/>
</dbReference>
<dbReference type="Gene3D" id="3.40.30.10">
    <property type="entry name" value="Glutaredoxin"/>
    <property type="match status" value="1"/>
</dbReference>
<dbReference type="SFLD" id="SFLDG00358">
    <property type="entry name" value="Main_(cytGST)"/>
    <property type="match status" value="1"/>
</dbReference>
<dbReference type="Gene3D" id="1.20.1050.10">
    <property type="match status" value="1"/>
</dbReference>
<dbReference type="PANTHER" id="PTHR44051:SF2">
    <property type="entry name" value="HYPOTHETICAL GLUTATHIONE S-TRANSFERASE LIKE PROTEIN"/>
    <property type="match status" value="1"/>
</dbReference>
<reference evidence="3 4" key="1">
    <citation type="submission" date="2020-04" db="EMBL/GenBank/DDBJ databases">
        <authorList>
            <person name="De Canck E."/>
        </authorList>
    </citation>
    <scope>NUCLEOTIDE SEQUENCE [LARGE SCALE GENOMIC DNA]</scope>
    <source>
        <strain evidence="3 4">LMG 26690</strain>
    </source>
</reference>
<dbReference type="Proteomes" id="UP000494214">
    <property type="component" value="Unassembled WGS sequence"/>
</dbReference>